<evidence type="ECO:0000259" key="2">
    <source>
        <dbReference type="PROSITE" id="PS50940"/>
    </source>
</evidence>
<keyword evidence="3" id="KW-1185">Reference proteome</keyword>
<sequence>MSSESTTEQFTTESQQQSTTESQEQSTTESQQQSTTESQEQSTTEFQEQSTIESQESTTEKREESTTESNESTSVTTEPSMVTPCPIGNLTDEQITLVCPTGFRRHPRYCNLFYQCTNEGNMEIKVLVLSCPENTVFDEHKIQCLPENEVSQGCTGLRANARFYRKLEENSITPVKVSSQPLCPDVGHYPYRQGCSNTFYKCKRDSRNNLQGYFYKCPVNFIYWSVSRRCERATRLPMCTHLAFRKNDFWDSRWQLPVEDVNLSARALRLF</sequence>
<dbReference type="SUPFAM" id="SSF57625">
    <property type="entry name" value="Invertebrate chitin-binding proteins"/>
    <property type="match status" value="1"/>
</dbReference>
<evidence type="ECO:0000256" key="1">
    <source>
        <dbReference type="SAM" id="MobiDB-lite"/>
    </source>
</evidence>
<evidence type="ECO:0000313" key="3">
    <source>
        <dbReference type="Proteomes" id="UP000694924"/>
    </source>
</evidence>
<proteinExistence type="predicted"/>
<dbReference type="GeneID" id="107070273"/>
<name>A0ABM1IUB4_POLDO</name>
<dbReference type="InterPro" id="IPR036508">
    <property type="entry name" value="Chitin-bd_dom_sf"/>
</dbReference>
<dbReference type="Pfam" id="PF01607">
    <property type="entry name" value="CBM_14"/>
    <property type="match status" value="1"/>
</dbReference>
<reference evidence="4" key="1">
    <citation type="submission" date="2025-08" db="UniProtKB">
        <authorList>
            <consortium name="RefSeq"/>
        </authorList>
    </citation>
    <scope>IDENTIFICATION</scope>
</reference>
<accession>A0ABM1IUB4</accession>
<organism evidence="3 4">
    <name type="scientific">Polistes dominula</name>
    <name type="common">European paper wasp</name>
    <name type="synonym">Vespa dominula</name>
    <dbReference type="NCBI Taxonomy" id="743375"/>
    <lineage>
        <taxon>Eukaryota</taxon>
        <taxon>Metazoa</taxon>
        <taxon>Ecdysozoa</taxon>
        <taxon>Arthropoda</taxon>
        <taxon>Hexapoda</taxon>
        <taxon>Insecta</taxon>
        <taxon>Pterygota</taxon>
        <taxon>Neoptera</taxon>
        <taxon>Endopterygota</taxon>
        <taxon>Hymenoptera</taxon>
        <taxon>Apocrita</taxon>
        <taxon>Aculeata</taxon>
        <taxon>Vespoidea</taxon>
        <taxon>Vespidae</taxon>
        <taxon>Polistinae</taxon>
        <taxon>Polistini</taxon>
        <taxon>Polistes</taxon>
    </lineage>
</organism>
<feature type="domain" description="Chitin-binding type-2" evidence="2">
    <location>
        <begin position="96"/>
        <end position="156"/>
    </location>
</feature>
<feature type="compositionally biased region" description="Low complexity" evidence="1">
    <location>
        <begin position="1"/>
        <end position="57"/>
    </location>
</feature>
<evidence type="ECO:0000313" key="4">
    <source>
        <dbReference type="RefSeq" id="XP_015183801.1"/>
    </source>
</evidence>
<gene>
    <name evidence="4" type="primary">LOC107070273</name>
</gene>
<dbReference type="PROSITE" id="PS50940">
    <property type="entry name" value="CHIT_BIND_II"/>
    <property type="match status" value="2"/>
</dbReference>
<dbReference type="Proteomes" id="UP000694924">
    <property type="component" value="Unplaced"/>
</dbReference>
<feature type="region of interest" description="Disordered" evidence="1">
    <location>
        <begin position="1"/>
        <end position="87"/>
    </location>
</feature>
<protein>
    <submittedName>
        <fullName evidence="4">Uncharacterized protein LOC107070273</fullName>
    </submittedName>
</protein>
<dbReference type="Gene3D" id="2.170.140.10">
    <property type="entry name" value="Chitin binding domain"/>
    <property type="match status" value="1"/>
</dbReference>
<feature type="compositionally biased region" description="Low complexity" evidence="1">
    <location>
        <begin position="67"/>
        <end position="80"/>
    </location>
</feature>
<dbReference type="SMART" id="SM00494">
    <property type="entry name" value="ChtBD2"/>
    <property type="match status" value="2"/>
</dbReference>
<feature type="domain" description="Chitin-binding type-2" evidence="2">
    <location>
        <begin position="180"/>
        <end position="241"/>
    </location>
</feature>
<dbReference type="RefSeq" id="XP_015183801.1">
    <property type="nucleotide sequence ID" value="XM_015328315.1"/>
</dbReference>
<dbReference type="InterPro" id="IPR002557">
    <property type="entry name" value="Chitin-bd_dom"/>
</dbReference>